<dbReference type="PROSITE" id="PS50850">
    <property type="entry name" value="MFS"/>
    <property type="match status" value="1"/>
</dbReference>
<feature type="transmembrane region" description="Helical" evidence="10">
    <location>
        <begin position="132"/>
        <end position="150"/>
    </location>
</feature>
<feature type="transmembrane region" description="Helical" evidence="10">
    <location>
        <begin position="345"/>
        <end position="366"/>
    </location>
</feature>
<feature type="transmembrane region" description="Helical" evidence="10">
    <location>
        <begin position="101"/>
        <end position="120"/>
    </location>
</feature>
<dbReference type="InterPro" id="IPR050360">
    <property type="entry name" value="MFS_Sugar_Transporters"/>
</dbReference>
<dbReference type="Pfam" id="PF00083">
    <property type="entry name" value="Sugar_tr"/>
    <property type="match status" value="1"/>
</dbReference>
<dbReference type="GeneID" id="87805046"/>
<dbReference type="AlphaFoldDB" id="A0AAF0Y2K2"/>
<dbReference type="InterPro" id="IPR020846">
    <property type="entry name" value="MFS_dom"/>
</dbReference>
<keyword evidence="5 10" id="KW-1133">Transmembrane helix</keyword>
<feature type="transmembrane region" description="Helical" evidence="10">
    <location>
        <begin position="311"/>
        <end position="333"/>
    </location>
</feature>
<gene>
    <name evidence="12" type="primary">MAL61_4</name>
    <name evidence="12" type="ORF">LOC62_02G001792</name>
</gene>
<dbReference type="InterPro" id="IPR005828">
    <property type="entry name" value="MFS_sugar_transport-like"/>
</dbReference>
<keyword evidence="4 10" id="KW-0812">Transmembrane</keyword>
<dbReference type="GO" id="GO:0016020">
    <property type="term" value="C:membrane"/>
    <property type="evidence" value="ECO:0007669"/>
    <property type="project" value="UniProtKB-SubCell"/>
</dbReference>
<keyword evidence="3 8" id="KW-0813">Transport</keyword>
<evidence type="ECO:0000256" key="8">
    <source>
        <dbReference type="RuleBase" id="RU003346"/>
    </source>
</evidence>
<evidence type="ECO:0000256" key="6">
    <source>
        <dbReference type="ARBA" id="ARBA00023136"/>
    </source>
</evidence>
<evidence type="ECO:0000313" key="12">
    <source>
        <dbReference type="EMBL" id="WOO78242.1"/>
    </source>
</evidence>
<dbReference type="EMBL" id="CP086715">
    <property type="protein sequence ID" value="WOO78242.1"/>
    <property type="molecule type" value="Genomic_DNA"/>
</dbReference>
<dbReference type="InterPro" id="IPR003663">
    <property type="entry name" value="Sugar/inositol_transpt"/>
</dbReference>
<feature type="domain" description="Major facilitator superfamily (MFS) profile" evidence="11">
    <location>
        <begin position="54"/>
        <end position="498"/>
    </location>
</feature>
<name>A0AAF0Y2K2_9TREE</name>
<reference evidence="12" key="1">
    <citation type="submission" date="2023-10" db="EMBL/GenBank/DDBJ databases">
        <authorList>
            <person name="Noh H."/>
        </authorList>
    </citation>
    <scope>NUCLEOTIDE SEQUENCE</scope>
    <source>
        <strain evidence="12">DUCC4014</strain>
    </source>
</reference>
<dbReference type="Proteomes" id="UP000827549">
    <property type="component" value="Chromosome 2"/>
</dbReference>
<protein>
    <submittedName>
        <fullName evidence="12">Maltose permease MAL61</fullName>
    </submittedName>
</protein>
<evidence type="ECO:0000256" key="9">
    <source>
        <dbReference type="SAM" id="MobiDB-lite"/>
    </source>
</evidence>
<dbReference type="InterPro" id="IPR036259">
    <property type="entry name" value="MFS_trans_sf"/>
</dbReference>
<evidence type="ECO:0000313" key="13">
    <source>
        <dbReference type="Proteomes" id="UP000827549"/>
    </source>
</evidence>
<evidence type="ECO:0000256" key="5">
    <source>
        <dbReference type="ARBA" id="ARBA00022989"/>
    </source>
</evidence>
<proteinExistence type="inferred from homology"/>
<evidence type="ECO:0000256" key="10">
    <source>
        <dbReference type="SAM" id="Phobius"/>
    </source>
</evidence>
<evidence type="ECO:0000256" key="2">
    <source>
        <dbReference type="ARBA" id="ARBA00010992"/>
    </source>
</evidence>
<comment type="similarity">
    <text evidence="2 8">Belongs to the major facilitator superfamily. Sugar transporter (TC 2.A.1.1) family.</text>
</comment>
<feature type="region of interest" description="Disordered" evidence="9">
    <location>
        <begin position="1"/>
        <end position="23"/>
    </location>
</feature>
<keyword evidence="13" id="KW-1185">Reference proteome</keyword>
<comment type="catalytic activity">
    <reaction evidence="7">
        <text>myo-inositol(out) + H(+)(out) = myo-inositol(in) + H(+)(in)</text>
        <dbReference type="Rhea" id="RHEA:60364"/>
        <dbReference type="ChEBI" id="CHEBI:15378"/>
        <dbReference type="ChEBI" id="CHEBI:17268"/>
    </reaction>
</comment>
<dbReference type="RefSeq" id="XP_062624274.1">
    <property type="nucleotide sequence ID" value="XM_062768290.1"/>
</dbReference>
<dbReference type="PANTHER" id="PTHR48022">
    <property type="entry name" value="PLASTIDIC GLUCOSE TRANSPORTER 4"/>
    <property type="match status" value="1"/>
</dbReference>
<evidence type="ECO:0000259" key="11">
    <source>
        <dbReference type="PROSITE" id="PS50850"/>
    </source>
</evidence>
<accession>A0AAF0Y2K2</accession>
<keyword evidence="6 10" id="KW-0472">Membrane</keyword>
<feature type="transmembrane region" description="Helical" evidence="10">
    <location>
        <begin position="404"/>
        <end position="426"/>
    </location>
</feature>
<evidence type="ECO:0000256" key="1">
    <source>
        <dbReference type="ARBA" id="ARBA00004141"/>
    </source>
</evidence>
<dbReference type="FunFam" id="1.20.1250.20:FF:000078">
    <property type="entry name" value="MFS maltose transporter, putative"/>
    <property type="match status" value="1"/>
</dbReference>
<dbReference type="Gene3D" id="1.20.1250.20">
    <property type="entry name" value="MFS general substrate transporter like domains"/>
    <property type="match status" value="1"/>
</dbReference>
<dbReference type="GO" id="GO:0005351">
    <property type="term" value="F:carbohydrate:proton symporter activity"/>
    <property type="evidence" value="ECO:0007669"/>
    <property type="project" value="TreeGrafter"/>
</dbReference>
<evidence type="ECO:0000256" key="7">
    <source>
        <dbReference type="ARBA" id="ARBA00049119"/>
    </source>
</evidence>
<dbReference type="NCBIfam" id="TIGR00879">
    <property type="entry name" value="SP"/>
    <property type="match status" value="1"/>
</dbReference>
<sequence length="529" mass="58656">MTTPSTHSDEKVEPGHNDGTAQWGSVDDAIAAERVEKNMSLAEGLKSYWKAALWSLAISGTIIMEGYDTSLLGNAFALPQFREKYGFYAGPKKGYQLKASWQTALGQAPTVGCIIGIFIASWAQDRFGYRRTLQVSLVLITGFIFIVFFAPTVEVLFVGELLCGLPWGAFSSSAVAYASDITPVGLRGYLTTYVTMCWTFGKYISAGVVYSVQGRKDEWAYRIPFAVQWAWPIPLLVLVTLAPESPWFLVRAGRHQEAERTVARLASSNAQVVPADVVAMMVRTNQIEKDAGVKTSHIECFKGTNLRRTEVSCVAWACTVLCGSALCSQPTYFFQQVGLNTQQSFQLNLGVRAMSVLGVAGSWVMITYFGRRPMFLIGLCINALIVLLVGVLSFPADHHPAARYAQAALVMVWVFVWDLSVTVTAYPIVGETPSTRMRAKTVGLARNFYNVVGIIAGILNTYMINSTAWNWRSRAGFFWFGTGLIAIVWTYFRLPETKGRSYRELDILFERRIPARKFGSAVVDEHDEK</sequence>
<feature type="transmembrane region" description="Helical" evidence="10">
    <location>
        <begin position="373"/>
        <end position="392"/>
    </location>
</feature>
<feature type="compositionally biased region" description="Basic and acidic residues" evidence="9">
    <location>
        <begin position="7"/>
        <end position="16"/>
    </location>
</feature>
<evidence type="ECO:0000256" key="3">
    <source>
        <dbReference type="ARBA" id="ARBA00022448"/>
    </source>
</evidence>
<feature type="transmembrane region" description="Helical" evidence="10">
    <location>
        <begin position="190"/>
        <end position="209"/>
    </location>
</feature>
<feature type="transmembrane region" description="Helical" evidence="10">
    <location>
        <begin position="447"/>
        <end position="464"/>
    </location>
</feature>
<dbReference type="PANTHER" id="PTHR48022:SF5">
    <property type="entry name" value="ALPHA-GLUCOSIDES PERMEASE MPH2-RELATED"/>
    <property type="match status" value="1"/>
</dbReference>
<dbReference type="SUPFAM" id="SSF103473">
    <property type="entry name" value="MFS general substrate transporter"/>
    <property type="match status" value="1"/>
</dbReference>
<feature type="transmembrane region" description="Helical" evidence="10">
    <location>
        <begin position="476"/>
        <end position="494"/>
    </location>
</feature>
<evidence type="ECO:0000256" key="4">
    <source>
        <dbReference type="ARBA" id="ARBA00022692"/>
    </source>
</evidence>
<organism evidence="12 13">
    <name type="scientific">Vanrija pseudolonga</name>
    <dbReference type="NCBI Taxonomy" id="143232"/>
    <lineage>
        <taxon>Eukaryota</taxon>
        <taxon>Fungi</taxon>
        <taxon>Dikarya</taxon>
        <taxon>Basidiomycota</taxon>
        <taxon>Agaricomycotina</taxon>
        <taxon>Tremellomycetes</taxon>
        <taxon>Trichosporonales</taxon>
        <taxon>Trichosporonaceae</taxon>
        <taxon>Vanrija</taxon>
    </lineage>
</organism>
<comment type="subcellular location">
    <subcellularLocation>
        <location evidence="1">Membrane</location>
        <topology evidence="1">Multi-pass membrane protein</topology>
    </subcellularLocation>
</comment>